<dbReference type="EMBL" id="UOET01000033">
    <property type="protein sequence ID" value="VAW26480.1"/>
    <property type="molecule type" value="Genomic_DNA"/>
</dbReference>
<feature type="region of interest" description="Disordered" evidence="1">
    <location>
        <begin position="131"/>
        <end position="176"/>
    </location>
</feature>
<dbReference type="InterPro" id="IPR025668">
    <property type="entry name" value="Tnp_DDE_dom"/>
</dbReference>
<evidence type="ECO:0008006" key="5">
    <source>
        <dbReference type="Google" id="ProtNLM"/>
    </source>
</evidence>
<evidence type="ECO:0000313" key="4">
    <source>
        <dbReference type="EMBL" id="VAW26480.1"/>
    </source>
</evidence>
<feature type="domain" description="Transposase InsH N-terminal" evidence="2">
    <location>
        <begin position="23"/>
        <end position="116"/>
    </location>
</feature>
<organism evidence="4">
    <name type="scientific">hydrothermal vent metagenome</name>
    <dbReference type="NCBI Taxonomy" id="652676"/>
    <lineage>
        <taxon>unclassified sequences</taxon>
        <taxon>metagenomes</taxon>
        <taxon>ecological metagenomes</taxon>
    </lineage>
</organism>
<dbReference type="NCBIfam" id="NF033578">
    <property type="entry name" value="transpos_IS5_1"/>
    <property type="match status" value="1"/>
</dbReference>
<protein>
    <recommendedName>
        <fullName evidence="5">Transposase InsH N-terminal domain-containing protein</fullName>
    </recommendedName>
</protein>
<accession>A0A3B0UBM1</accession>
<dbReference type="InterPro" id="IPR008490">
    <property type="entry name" value="Transposase_InsH_N"/>
</dbReference>
<feature type="non-terminal residue" evidence="4">
    <location>
        <position position="442"/>
    </location>
</feature>
<feature type="domain" description="Transposase DDE" evidence="3">
    <location>
        <begin position="380"/>
        <end position="442"/>
    </location>
</feature>
<proteinExistence type="predicted"/>
<feature type="compositionally biased region" description="Basic residues" evidence="1">
    <location>
        <begin position="138"/>
        <end position="147"/>
    </location>
</feature>
<reference evidence="4" key="1">
    <citation type="submission" date="2018-06" db="EMBL/GenBank/DDBJ databases">
        <authorList>
            <person name="Zhirakovskaya E."/>
        </authorList>
    </citation>
    <scope>NUCLEOTIDE SEQUENCE</scope>
</reference>
<dbReference type="Pfam" id="PF05598">
    <property type="entry name" value="DUF772"/>
    <property type="match status" value="1"/>
</dbReference>
<feature type="region of interest" description="Disordered" evidence="1">
    <location>
        <begin position="401"/>
        <end position="442"/>
    </location>
</feature>
<dbReference type="AlphaFoldDB" id="A0A3B0UBM1"/>
<name>A0A3B0UBM1_9ZZZZ</name>
<dbReference type="InterPro" id="IPR047710">
    <property type="entry name" value="Transpos_IS5-like"/>
</dbReference>
<dbReference type="PANTHER" id="PTHR33803:SF3">
    <property type="entry name" value="BLL1974 PROTEIN"/>
    <property type="match status" value="1"/>
</dbReference>
<dbReference type="PANTHER" id="PTHR33803">
    <property type="entry name" value="IS1478 TRANSPOSASE"/>
    <property type="match status" value="1"/>
</dbReference>
<dbReference type="Pfam" id="PF13586">
    <property type="entry name" value="DDE_Tnp_1_2"/>
    <property type="match status" value="1"/>
</dbReference>
<evidence type="ECO:0000259" key="2">
    <source>
        <dbReference type="Pfam" id="PF05598"/>
    </source>
</evidence>
<evidence type="ECO:0000256" key="1">
    <source>
        <dbReference type="SAM" id="MobiDB-lite"/>
    </source>
</evidence>
<sequence length="442" mass="52132">MINYTSQHQIKLDLFKHPFGVDLDKENRWVKLSAVIPWDKLAEVYSRKLQSGTGRKSVNIRTVIAALIVKHKLRLDDRGTIEMIKENIYLQYFCGLEGFTTEAVFDPSLFVDIRKRLGGKEFEKFNHHIIEESEQRKPHQARIKRKLQTKDTTEDSSEEDSSEAPGQPDEPKHRGTLKVDATVADQEIKYPNDVGLLNEGRQQLERMINTLYDPTVDGSRPRLYPRKARKEYLIFSKKRRKSRKEIRRGVKGQLQYLRRDLKVIDKMLGKKNRKQQLAEKDKQMLEVIKKIYEQQKYMYDNNTHSVNNRIVSLYQWWVRPIVRGKDKNKVEFGAKINVSEVNGFCRIDQFRWEAFNEVIFLKEQVENFKLIYGCYPKYLLADRIFLNRENRKYLKEKGIITTGKPLGRPPKAQAQTPSERYRKKKKAAERNHVEGKFGQGKR</sequence>
<evidence type="ECO:0000259" key="3">
    <source>
        <dbReference type="Pfam" id="PF13586"/>
    </source>
</evidence>
<gene>
    <name evidence="4" type="ORF">MNBD_BACTEROID07-150</name>
</gene>